<dbReference type="InterPro" id="IPR036891">
    <property type="entry name" value="Signal_recog_part_SRP54_M_sf"/>
</dbReference>
<dbReference type="Gene3D" id="1.10.260.30">
    <property type="entry name" value="Signal recognition particle, SRP54 subunit, M-domain"/>
    <property type="match status" value="1"/>
</dbReference>
<gene>
    <name evidence="1" type="ORF">G9U52_25700</name>
</gene>
<name>A0ABX0JAN8_9BACL</name>
<sequence>MFNKLRNYLTSKKSLHQYLEDLNKPIYFPAGPTVKAITDQQFAKFKLVIALMKKEELLNPQCISDSRIIDLAIQSNVDASHIRTLFFYFEIEYRMNLPKDPFVQIEFFEKELAKRGLRGLNDLQ</sequence>
<dbReference type="RefSeq" id="WP_166153524.1">
    <property type="nucleotide sequence ID" value="NZ_JAAOIW010000011.1"/>
</dbReference>
<dbReference type="SUPFAM" id="SSF47446">
    <property type="entry name" value="Signal peptide-binding domain"/>
    <property type="match status" value="1"/>
</dbReference>
<reference evidence="1" key="1">
    <citation type="submission" date="2020-03" db="EMBL/GenBank/DDBJ databases">
        <title>Draft sequencing of Paenibacilllus sp. S3N08.</title>
        <authorList>
            <person name="Kim D.-U."/>
        </authorList>
    </citation>
    <scope>NUCLEOTIDE SEQUENCE</scope>
    <source>
        <strain evidence="1">S3N08</strain>
    </source>
</reference>
<dbReference type="Proteomes" id="UP001165962">
    <property type="component" value="Unassembled WGS sequence"/>
</dbReference>
<protein>
    <submittedName>
        <fullName evidence="1">Uncharacterized protein</fullName>
    </submittedName>
</protein>
<keyword evidence="2" id="KW-1185">Reference proteome</keyword>
<dbReference type="EMBL" id="JAAOIW010000011">
    <property type="protein sequence ID" value="NHN33212.1"/>
    <property type="molecule type" value="Genomic_DNA"/>
</dbReference>
<comment type="caution">
    <text evidence="1">The sequence shown here is derived from an EMBL/GenBank/DDBJ whole genome shotgun (WGS) entry which is preliminary data.</text>
</comment>
<organism evidence="1 2">
    <name type="scientific">Paenibacillus agricola</name>
    <dbReference type="NCBI Taxonomy" id="2716264"/>
    <lineage>
        <taxon>Bacteria</taxon>
        <taxon>Bacillati</taxon>
        <taxon>Bacillota</taxon>
        <taxon>Bacilli</taxon>
        <taxon>Bacillales</taxon>
        <taxon>Paenibacillaceae</taxon>
        <taxon>Paenibacillus</taxon>
    </lineage>
</organism>
<evidence type="ECO:0000313" key="1">
    <source>
        <dbReference type="EMBL" id="NHN33212.1"/>
    </source>
</evidence>
<proteinExistence type="predicted"/>
<evidence type="ECO:0000313" key="2">
    <source>
        <dbReference type="Proteomes" id="UP001165962"/>
    </source>
</evidence>
<accession>A0ABX0JAN8</accession>